<dbReference type="EMBL" id="CH476633">
    <property type="protein sequence ID" value="EDN93646.1"/>
    <property type="molecule type" value="Genomic_DNA"/>
</dbReference>
<protein>
    <submittedName>
        <fullName evidence="2">Uncharacterized protein</fullName>
    </submittedName>
</protein>
<dbReference type="InParanoid" id="A7EW04"/>
<gene>
    <name evidence="2" type="ORF">SS1G_09513</name>
</gene>
<dbReference type="GeneID" id="5485912"/>
<feature type="compositionally biased region" description="Polar residues" evidence="1">
    <location>
        <begin position="178"/>
        <end position="197"/>
    </location>
</feature>
<dbReference type="RefSeq" id="XP_001589791.1">
    <property type="nucleotide sequence ID" value="XM_001589741.1"/>
</dbReference>
<organism evidence="2 3">
    <name type="scientific">Sclerotinia sclerotiorum (strain ATCC 18683 / 1980 / Ss-1)</name>
    <name type="common">White mold</name>
    <name type="synonym">Whetzelinia sclerotiorum</name>
    <dbReference type="NCBI Taxonomy" id="665079"/>
    <lineage>
        <taxon>Eukaryota</taxon>
        <taxon>Fungi</taxon>
        <taxon>Dikarya</taxon>
        <taxon>Ascomycota</taxon>
        <taxon>Pezizomycotina</taxon>
        <taxon>Leotiomycetes</taxon>
        <taxon>Helotiales</taxon>
        <taxon>Sclerotiniaceae</taxon>
        <taxon>Sclerotinia</taxon>
    </lineage>
</organism>
<keyword evidence="3" id="KW-1185">Reference proteome</keyword>
<evidence type="ECO:0000313" key="3">
    <source>
        <dbReference type="Proteomes" id="UP000001312"/>
    </source>
</evidence>
<accession>A7EW04</accession>
<feature type="compositionally biased region" description="Acidic residues" evidence="1">
    <location>
        <begin position="153"/>
        <end position="163"/>
    </location>
</feature>
<dbReference type="KEGG" id="ssl:SS1G_09513"/>
<name>A7EW04_SCLS1</name>
<evidence type="ECO:0000313" key="2">
    <source>
        <dbReference type="EMBL" id="EDN93646.1"/>
    </source>
</evidence>
<evidence type="ECO:0000256" key="1">
    <source>
        <dbReference type="SAM" id="MobiDB-lite"/>
    </source>
</evidence>
<feature type="compositionally biased region" description="Basic and acidic residues" evidence="1">
    <location>
        <begin position="115"/>
        <end position="140"/>
    </location>
</feature>
<dbReference type="Proteomes" id="UP000001312">
    <property type="component" value="Unassembled WGS sequence"/>
</dbReference>
<proteinExistence type="predicted"/>
<dbReference type="AlphaFoldDB" id="A7EW04"/>
<feature type="region of interest" description="Disordered" evidence="1">
    <location>
        <begin position="115"/>
        <end position="197"/>
    </location>
</feature>
<reference evidence="3" key="1">
    <citation type="journal article" date="2011" name="PLoS Genet.">
        <title>Genomic analysis of the necrotrophic fungal pathogens Sclerotinia sclerotiorum and Botrytis cinerea.</title>
        <authorList>
            <person name="Amselem J."/>
            <person name="Cuomo C.A."/>
            <person name="van Kan J.A."/>
            <person name="Viaud M."/>
            <person name="Benito E.P."/>
            <person name="Couloux A."/>
            <person name="Coutinho P.M."/>
            <person name="de Vries R.P."/>
            <person name="Dyer P.S."/>
            <person name="Fillinger S."/>
            <person name="Fournier E."/>
            <person name="Gout L."/>
            <person name="Hahn M."/>
            <person name="Kohn L."/>
            <person name="Lapalu N."/>
            <person name="Plummer K.M."/>
            <person name="Pradier J.M."/>
            <person name="Quevillon E."/>
            <person name="Sharon A."/>
            <person name="Simon A."/>
            <person name="ten Have A."/>
            <person name="Tudzynski B."/>
            <person name="Tudzynski P."/>
            <person name="Wincker P."/>
            <person name="Andrew M."/>
            <person name="Anthouard V."/>
            <person name="Beever R.E."/>
            <person name="Beffa R."/>
            <person name="Benoit I."/>
            <person name="Bouzid O."/>
            <person name="Brault B."/>
            <person name="Chen Z."/>
            <person name="Choquer M."/>
            <person name="Collemare J."/>
            <person name="Cotton P."/>
            <person name="Danchin E.G."/>
            <person name="Da Silva C."/>
            <person name="Gautier A."/>
            <person name="Giraud C."/>
            <person name="Giraud T."/>
            <person name="Gonzalez C."/>
            <person name="Grossetete S."/>
            <person name="Guldener U."/>
            <person name="Henrissat B."/>
            <person name="Howlett B.J."/>
            <person name="Kodira C."/>
            <person name="Kretschmer M."/>
            <person name="Lappartient A."/>
            <person name="Leroch M."/>
            <person name="Levis C."/>
            <person name="Mauceli E."/>
            <person name="Neuveglise C."/>
            <person name="Oeser B."/>
            <person name="Pearson M."/>
            <person name="Poulain J."/>
            <person name="Poussereau N."/>
            <person name="Quesneville H."/>
            <person name="Rascle C."/>
            <person name="Schumacher J."/>
            <person name="Segurens B."/>
            <person name="Sexton A."/>
            <person name="Silva E."/>
            <person name="Sirven C."/>
            <person name="Soanes D.M."/>
            <person name="Talbot N.J."/>
            <person name="Templeton M."/>
            <person name="Yandava C."/>
            <person name="Yarden O."/>
            <person name="Zeng Q."/>
            <person name="Rollins J.A."/>
            <person name="Lebrun M.H."/>
            <person name="Dickman M."/>
        </authorList>
    </citation>
    <scope>NUCLEOTIDE SEQUENCE [LARGE SCALE GENOMIC DNA]</scope>
    <source>
        <strain evidence="3">ATCC 18683 / 1980 / Ss-1</strain>
    </source>
</reference>
<dbReference type="HOGENOM" id="CLU_1384903_0_0_1"/>
<sequence>MLGSGMQGTSLPGLVDYFAGEESVRWREKVWPKGLNAGDCGVSGSFGFGGGASASGGGGGDGVSVRNEMENEMENEKRDETDEGTKRPKYIIHTHTPDFADKVIVCQGMGIAGREEEKRKKVGEERRVREEEEEERREIVENGMSEGIANDEAINESDIETETETEKIESIIAKNEPTDTIMTDANISSHQTPEIHA</sequence>